<dbReference type="AlphaFoldDB" id="A0A399DZQ8"/>
<evidence type="ECO:0000259" key="1">
    <source>
        <dbReference type="Pfam" id="PF12867"/>
    </source>
</evidence>
<dbReference type="Gene3D" id="1.20.120.450">
    <property type="entry name" value="dinb family like domain"/>
    <property type="match status" value="1"/>
</dbReference>
<dbReference type="InterPro" id="IPR034660">
    <property type="entry name" value="DinB/YfiT-like"/>
</dbReference>
<name>A0A399DZQ8_9DEIN</name>
<accession>A0A399DZQ8</accession>
<feature type="domain" description="DinB-like" evidence="1">
    <location>
        <begin position="21"/>
        <end position="170"/>
    </location>
</feature>
<dbReference type="OrthoDB" id="26083at2"/>
<proteinExistence type="predicted"/>
<sequence length="179" mass="20278">MSSAQEMLSRFGDAAHCLRHLARSRQELLQLVEGLTDEALLRRPGPEVWSPAEVLEHLALVEESAGKIIRRLRKVALGEAEPFPPPPPGRTRPDGRLLAPPQMEPKGGLTRAQLLERLEAVRQRLLLEVAESGERLSWPPTYAHPFFGELTALGWLQTLAYHEQHHLQQLRYRLSRPES</sequence>
<dbReference type="Pfam" id="PF12867">
    <property type="entry name" value="DinB_2"/>
    <property type="match status" value="1"/>
</dbReference>
<dbReference type="EMBL" id="QWKX01000022">
    <property type="protein sequence ID" value="RIH77777.1"/>
    <property type="molecule type" value="Genomic_DNA"/>
</dbReference>
<dbReference type="SUPFAM" id="SSF109854">
    <property type="entry name" value="DinB/YfiT-like putative metalloenzymes"/>
    <property type="match status" value="1"/>
</dbReference>
<evidence type="ECO:0000313" key="3">
    <source>
        <dbReference type="Proteomes" id="UP000266089"/>
    </source>
</evidence>
<protein>
    <submittedName>
        <fullName evidence="2">DinB superfamily protein</fullName>
    </submittedName>
</protein>
<dbReference type="InterPro" id="IPR024775">
    <property type="entry name" value="DinB-like"/>
</dbReference>
<reference evidence="2 3" key="1">
    <citation type="submission" date="2018-08" db="EMBL/GenBank/DDBJ databases">
        <title>Meiothermus cateniformans JCM 15151 genome sequencing project.</title>
        <authorList>
            <person name="Da Costa M.S."/>
            <person name="Albuquerque L."/>
            <person name="Raposo P."/>
            <person name="Froufe H.J.C."/>
            <person name="Barroso C.S."/>
            <person name="Egas C."/>
        </authorList>
    </citation>
    <scope>NUCLEOTIDE SEQUENCE [LARGE SCALE GENOMIC DNA]</scope>
    <source>
        <strain evidence="2 3">JCM 15151</strain>
    </source>
</reference>
<organism evidence="2 3">
    <name type="scientific">Meiothermus taiwanensis</name>
    <dbReference type="NCBI Taxonomy" id="172827"/>
    <lineage>
        <taxon>Bacteria</taxon>
        <taxon>Thermotogati</taxon>
        <taxon>Deinococcota</taxon>
        <taxon>Deinococci</taxon>
        <taxon>Thermales</taxon>
        <taxon>Thermaceae</taxon>
        <taxon>Meiothermus</taxon>
    </lineage>
</organism>
<comment type="caution">
    <text evidence="2">The sequence shown here is derived from an EMBL/GenBank/DDBJ whole genome shotgun (WGS) entry which is preliminary data.</text>
</comment>
<gene>
    <name evidence="2" type="ORF">Mcate_01156</name>
</gene>
<evidence type="ECO:0000313" key="2">
    <source>
        <dbReference type="EMBL" id="RIH77777.1"/>
    </source>
</evidence>
<dbReference type="Proteomes" id="UP000266089">
    <property type="component" value="Unassembled WGS sequence"/>
</dbReference>
<dbReference type="RefSeq" id="WP_027888496.1">
    <property type="nucleotide sequence ID" value="NZ_JBHSXZ010000022.1"/>
</dbReference>